<dbReference type="InterPro" id="IPR018043">
    <property type="entry name" value="Na/Gal_symport_CS"/>
</dbReference>
<evidence type="ECO:0000313" key="7">
    <source>
        <dbReference type="EMBL" id="GIJ24470.1"/>
    </source>
</evidence>
<evidence type="ECO:0000256" key="6">
    <source>
        <dbReference type="SAM" id="Phobius"/>
    </source>
</evidence>
<feature type="transmembrane region" description="Helical" evidence="6">
    <location>
        <begin position="418"/>
        <end position="438"/>
    </location>
</feature>
<keyword evidence="4 6" id="KW-1133">Transmembrane helix</keyword>
<dbReference type="Gene3D" id="1.20.1250.20">
    <property type="entry name" value="MFS general substrate transporter like domains"/>
    <property type="match status" value="2"/>
</dbReference>
<name>A0ABQ4J394_9ACTN</name>
<feature type="transmembrane region" description="Helical" evidence="6">
    <location>
        <begin position="273"/>
        <end position="294"/>
    </location>
</feature>
<feature type="transmembrane region" description="Helical" evidence="6">
    <location>
        <begin position="45"/>
        <end position="70"/>
    </location>
</feature>
<proteinExistence type="predicted"/>
<dbReference type="CDD" id="cd17332">
    <property type="entry name" value="MFS_MelB_like"/>
    <property type="match status" value="1"/>
</dbReference>
<dbReference type="PANTHER" id="PTHR11328:SF39">
    <property type="entry name" value="2,3-DIHYDROXYPROPANE-1-SULFONATE EXPORTER-RELATED"/>
    <property type="match status" value="1"/>
</dbReference>
<feature type="transmembrane region" description="Helical" evidence="6">
    <location>
        <begin position="165"/>
        <end position="183"/>
    </location>
</feature>
<dbReference type="InterPro" id="IPR001927">
    <property type="entry name" value="Na/Gal_symport"/>
</dbReference>
<dbReference type="PROSITE" id="PS00872">
    <property type="entry name" value="NA_GALACTOSIDE_SYMP"/>
    <property type="match status" value="1"/>
</dbReference>
<reference evidence="7 8" key="1">
    <citation type="submission" date="2021-01" db="EMBL/GenBank/DDBJ databases">
        <title>Whole genome shotgun sequence of Verrucosispora lutea NBRC 106530.</title>
        <authorList>
            <person name="Komaki H."/>
            <person name="Tamura T."/>
        </authorList>
    </citation>
    <scope>NUCLEOTIDE SEQUENCE [LARGE SCALE GENOMIC DNA]</scope>
    <source>
        <strain evidence="7 8">NBRC 106530</strain>
    </source>
</reference>
<dbReference type="PANTHER" id="PTHR11328">
    <property type="entry name" value="MAJOR FACILITATOR SUPERFAMILY DOMAIN-CONTAINING PROTEIN"/>
    <property type="match status" value="1"/>
</dbReference>
<organism evidence="7 8">
    <name type="scientific">Micromonospora lutea</name>
    <dbReference type="NCBI Taxonomy" id="419825"/>
    <lineage>
        <taxon>Bacteria</taxon>
        <taxon>Bacillati</taxon>
        <taxon>Actinomycetota</taxon>
        <taxon>Actinomycetes</taxon>
        <taxon>Micromonosporales</taxon>
        <taxon>Micromonosporaceae</taxon>
        <taxon>Micromonospora</taxon>
    </lineage>
</organism>
<comment type="subcellular location">
    <subcellularLocation>
        <location evidence="1">Cell membrane</location>
        <topology evidence="1">Multi-pass membrane protein</topology>
    </subcellularLocation>
</comment>
<keyword evidence="8" id="KW-1185">Reference proteome</keyword>
<keyword evidence="5 6" id="KW-0472">Membrane</keyword>
<feature type="transmembrane region" description="Helical" evidence="6">
    <location>
        <begin position="91"/>
        <end position="112"/>
    </location>
</feature>
<evidence type="ECO:0000256" key="3">
    <source>
        <dbReference type="ARBA" id="ARBA00022692"/>
    </source>
</evidence>
<gene>
    <name evidence="7" type="ORF">Vlu01_50940</name>
</gene>
<accession>A0ABQ4J394</accession>
<feature type="transmembrane region" description="Helical" evidence="6">
    <location>
        <begin position="241"/>
        <end position="267"/>
    </location>
</feature>
<feature type="transmembrane region" description="Helical" evidence="6">
    <location>
        <begin position="306"/>
        <end position="324"/>
    </location>
</feature>
<evidence type="ECO:0000313" key="8">
    <source>
        <dbReference type="Proteomes" id="UP000643165"/>
    </source>
</evidence>
<evidence type="ECO:0000256" key="2">
    <source>
        <dbReference type="ARBA" id="ARBA00022475"/>
    </source>
</evidence>
<comment type="caution">
    <text evidence="7">The sequence shown here is derived from an EMBL/GenBank/DDBJ whole genome shotgun (WGS) entry which is preliminary data.</text>
</comment>
<dbReference type="EMBL" id="BOPB01000034">
    <property type="protein sequence ID" value="GIJ24470.1"/>
    <property type="molecule type" value="Genomic_DNA"/>
</dbReference>
<dbReference type="Pfam" id="PF13347">
    <property type="entry name" value="MFS_2"/>
    <property type="match status" value="1"/>
</dbReference>
<feature type="transmembrane region" description="Helical" evidence="6">
    <location>
        <begin position="330"/>
        <end position="353"/>
    </location>
</feature>
<sequence length="473" mass="49093">MTNETASLGARGDAPARLRRAQYLGYAAGDVGNNLTFSLAATFLLIYYTDVVGIAAATAGTLFLVIRIWGGVTDLFAGRIVDSTSTRWGRFRPYVLFGSIPLLALNVALFTIPSGLSPGAKVTYAYVSYALFSLAYSFVNIPYGSLSAAMTQLPEERAKLSTARMVASSLTILLIAVVVAPQIQSADNLQRSLTAITVAFGVIGFVLYLGTFATSRESVHRSTAKVSMGRTLAMMRHNRPLIVLCVSTLLCLAGMFSLQTVGVYYARDVLSDAKLYIVLVVAQNVGMIVSALALPKVIDVLGKKGGFLAGGVVAAVGGVGLALAPGAQPWLGTLAFAVLGVGLGITNTLIFAFQADTVDYGEWRSGVRAEGSSYAVLSFTRKAGQGVGGALAAYTIGVGGYISGGVSQTDAAVTSIRVAAGIVPAALIIGAVLVMLAYPLTEKAFRAMVAETAQRRAAETNGTPAAADTTGPQ</sequence>
<feature type="transmembrane region" description="Helical" evidence="6">
    <location>
        <begin position="195"/>
        <end position="215"/>
    </location>
</feature>
<dbReference type="InterPro" id="IPR036259">
    <property type="entry name" value="MFS_trans_sf"/>
</dbReference>
<keyword evidence="3 6" id="KW-0812">Transmembrane</keyword>
<feature type="transmembrane region" description="Helical" evidence="6">
    <location>
        <begin position="124"/>
        <end position="144"/>
    </location>
</feature>
<dbReference type="InterPro" id="IPR039672">
    <property type="entry name" value="MFS_2"/>
</dbReference>
<dbReference type="SUPFAM" id="SSF103473">
    <property type="entry name" value="MFS general substrate transporter"/>
    <property type="match status" value="1"/>
</dbReference>
<dbReference type="Proteomes" id="UP000643165">
    <property type="component" value="Unassembled WGS sequence"/>
</dbReference>
<evidence type="ECO:0000256" key="1">
    <source>
        <dbReference type="ARBA" id="ARBA00004651"/>
    </source>
</evidence>
<feature type="transmembrane region" description="Helical" evidence="6">
    <location>
        <begin position="387"/>
        <end position="406"/>
    </location>
</feature>
<protein>
    <submittedName>
        <fullName evidence="7">Glucuronide transporter</fullName>
    </submittedName>
</protein>
<evidence type="ECO:0000256" key="5">
    <source>
        <dbReference type="ARBA" id="ARBA00023136"/>
    </source>
</evidence>
<dbReference type="RefSeq" id="WP_204004166.1">
    <property type="nucleotide sequence ID" value="NZ_BOPB01000034.1"/>
</dbReference>
<keyword evidence="2" id="KW-1003">Cell membrane</keyword>
<evidence type="ECO:0000256" key="4">
    <source>
        <dbReference type="ARBA" id="ARBA00022989"/>
    </source>
</evidence>
<dbReference type="NCBIfam" id="TIGR00792">
    <property type="entry name" value="gph"/>
    <property type="match status" value="1"/>
</dbReference>